<comment type="caution">
    <text evidence="3">The sequence shown here is derived from an EMBL/GenBank/DDBJ whole genome shotgun (WGS) entry which is preliminary data.</text>
</comment>
<evidence type="ECO:0000313" key="3">
    <source>
        <dbReference type="EMBL" id="EQD50579.1"/>
    </source>
</evidence>
<proteinExistence type="predicted"/>
<reference evidence="3" key="1">
    <citation type="submission" date="2013-08" db="EMBL/GenBank/DDBJ databases">
        <authorList>
            <person name="Mendez C."/>
            <person name="Richter M."/>
            <person name="Ferrer M."/>
            <person name="Sanchez J."/>
        </authorList>
    </citation>
    <scope>NUCLEOTIDE SEQUENCE</scope>
</reference>
<dbReference type="SUPFAM" id="SSF56349">
    <property type="entry name" value="DNA breaking-rejoining enzymes"/>
    <property type="match status" value="1"/>
</dbReference>
<sequence length="380" mass="42369">VPREYIYLKYVAVHVFSMARKSGERKQEPPPKKRQGRVADLIASDAKVRDWYNEKSLRSRLSADTYARMLCLISERLGMSPEEIVTSAKQNPDSLRVSLTNCASALMKDGWLDTSVSKGFLMVKAYLKYRHANVDVFPRLSSTTGETIQKERVPTQGELATVLDKLTLRGRVVALFMAHSGLRPQVLGFYQAENGLRLRDLPDLKLQDKATAFKEVPFVVRVPASLSKTRTSYTTFGTSQQATALLAYLSERRDGGEKLSPDSPVVATHPTRGAARTKQSNATFSNGFLTTSVLMRELHEVLGSSLPEGVTWRPYVLRSYCSTRLMLAEGAGKMARDLREAILGHDTGISGRYNVGKPWGEEILKEARAQYKRAASFLET</sequence>
<dbReference type="InterPro" id="IPR011010">
    <property type="entry name" value="DNA_brk_join_enz"/>
</dbReference>
<dbReference type="EMBL" id="AUZY01007245">
    <property type="protein sequence ID" value="EQD50579.1"/>
    <property type="molecule type" value="Genomic_DNA"/>
</dbReference>
<feature type="non-terminal residue" evidence="3">
    <location>
        <position position="1"/>
    </location>
</feature>
<dbReference type="GO" id="GO:0015074">
    <property type="term" value="P:DNA integration"/>
    <property type="evidence" value="ECO:0007669"/>
    <property type="project" value="InterPro"/>
</dbReference>
<dbReference type="Gene3D" id="1.10.443.10">
    <property type="entry name" value="Intergrase catalytic core"/>
    <property type="match status" value="1"/>
</dbReference>
<feature type="non-terminal residue" evidence="3">
    <location>
        <position position="380"/>
    </location>
</feature>
<keyword evidence="1" id="KW-0233">DNA recombination</keyword>
<dbReference type="InterPro" id="IPR013762">
    <property type="entry name" value="Integrase-like_cat_sf"/>
</dbReference>
<gene>
    <name evidence="3" type="ORF">B1B_11189</name>
</gene>
<evidence type="ECO:0000256" key="2">
    <source>
        <dbReference type="SAM" id="MobiDB-lite"/>
    </source>
</evidence>
<protein>
    <submittedName>
        <fullName evidence="3">Integrase/recombinase</fullName>
    </submittedName>
</protein>
<name>T1BC77_9ZZZZ</name>
<organism evidence="3">
    <name type="scientific">mine drainage metagenome</name>
    <dbReference type="NCBI Taxonomy" id="410659"/>
    <lineage>
        <taxon>unclassified sequences</taxon>
        <taxon>metagenomes</taxon>
        <taxon>ecological metagenomes</taxon>
    </lineage>
</organism>
<dbReference type="GO" id="GO:0003677">
    <property type="term" value="F:DNA binding"/>
    <property type="evidence" value="ECO:0007669"/>
    <property type="project" value="InterPro"/>
</dbReference>
<dbReference type="GO" id="GO:0006310">
    <property type="term" value="P:DNA recombination"/>
    <property type="evidence" value="ECO:0007669"/>
    <property type="project" value="UniProtKB-KW"/>
</dbReference>
<dbReference type="AlphaFoldDB" id="T1BC77"/>
<reference evidence="3" key="2">
    <citation type="journal article" date="2014" name="ISME J.">
        <title>Microbial stratification in low pH oxic and suboxic macroscopic growths along an acid mine drainage.</title>
        <authorList>
            <person name="Mendez-Garcia C."/>
            <person name="Mesa V."/>
            <person name="Sprenger R.R."/>
            <person name="Richter M."/>
            <person name="Diez M.S."/>
            <person name="Solano J."/>
            <person name="Bargiela R."/>
            <person name="Golyshina O.V."/>
            <person name="Manteca A."/>
            <person name="Ramos J.L."/>
            <person name="Gallego J.R."/>
            <person name="Llorente I."/>
            <person name="Martins Dos Santos V.A."/>
            <person name="Jensen O.N."/>
            <person name="Pelaez A.I."/>
            <person name="Sanchez J."/>
            <person name="Ferrer M."/>
        </authorList>
    </citation>
    <scope>NUCLEOTIDE SEQUENCE</scope>
</reference>
<evidence type="ECO:0000256" key="1">
    <source>
        <dbReference type="ARBA" id="ARBA00023172"/>
    </source>
</evidence>
<feature type="region of interest" description="Disordered" evidence="2">
    <location>
        <begin position="256"/>
        <end position="278"/>
    </location>
</feature>
<accession>T1BC77</accession>